<name>A0A2N7X8E7_9BURK</name>
<accession>A0A2N7X8E7</accession>
<evidence type="ECO:0000256" key="1">
    <source>
        <dbReference type="ARBA" id="ARBA00022553"/>
    </source>
</evidence>
<feature type="domain" description="Response regulatory" evidence="4">
    <location>
        <begin position="16"/>
        <end position="129"/>
    </location>
</feature>
<dbReference type="PANTHER" id="PTHR44591">
    <property type="entry name" value="STRESS RESPONSE REGULATOR PROTEIN 1"/>
    <property type="match status" value="1"/>
</dbReference>
<gene>
    <name evidence="5" type="ORF">C0Z20_07240</name>
</gene>
<dbReference type="SMART" id="SM00448">
    <property type="entry name" value="REC"/>
    <property type="match status" value="1"/>
</dbReference>
<evidence type="ECO:0000256" key="3">
    <source>
        <dbReference type="PROSITE-ProRule" id="PRU00169"/>
    </source>
</evidence>
<protein>
    <submittedName>
        <fullName evidence="5">Response regulator</fullName>
    </submittedName>
</protein>
<sequence length="150" mass="16221">MLALICSLIRDFRLVTILAIDDDRNFLRALGALFAEEGYRVVTANDAESAIAKAIASRPDVIVTDYMMPGIDGAELCRRLKSNLATVRIPIVMLTALYPPPSVDEKLWDTLLTKPVPAARLMSEVRTLLSEAALADPAAALVAAPAAPRY</sequence>
<dbReference type="InterPro" id="IPR001789">
    <property type="entry name" value="Sig_transdc_resp-reg_receiver"/>
</dbReference>
<dbReference type="InterPro" id="IPR050595">
    <property type="entry name" value="Bact_response_regulator"/>
</dbReference>
<comment type="caution">
    <text evidence="5">The sequence shown here is derived from an EMBL/GenBank/DDBJ whole genome shotgun (WGS) entry which is preliminary data.</text>
</comment>
<dbReference type="InterPro" id="IPR011006">
    <property type="entry name" value="CheY-like_superfamily"/>
</dbReference>
<keyword evidence="2" id="KW-0902">Two-component regulatory system</keyword>
<dbReference type="Gene3D" id="3.40.50.2300">
    <property type="match status" value="1"/>
</dbReference>
<evidence type="ECO:0000259" key="4">
    <source>
        <dbReference type="PROSITE" id="PS50110"/>
    </source>
</evidence>
<keyword evidence="6" id="KW-1185">Reference proteome</keyword>
<feature type="modified residue" description="4-aspartylphosphate" evidence="3">
    <location>
        <position position="65"/>
    </location>
</feature>
<dbReference type="STRING" id="863227.GCA_000373005_02633"/>
<dbReference type="PROSITE" id="PS50110">
    <property type="entry name" value="RESPONSE_REGULATORY"/>
    <property type="match status" value="1"/>
</dbReference>
<dbReference type="EMBL" id="PNYC01000003">
    <property type="protein sequence ID" value="PMS37735.1"/>
    <property type="molecule type" value="Genomic_DNA"/>
</dbReference>
<proteinExistence type="predicted"/>
<dbReference type="Pfam" id="PF00072">
    <property type="entry name" value="Response_reg"/>
    <property type="match status" value="1"/>
</dbReference>
<keyword evidence="1 3" id="KW-0597">Phosphoprotein</keyword>
<dbReference type="PANTHER" id="PTHR44591:SF14">
    <property type="entry name" value="PROTEIN PILG"/>
    <property type="match status" value="1"/>
</dbReference>
<dbReference type="AlphaFoldDB" id="A0A2N7X8E7"/>
<reference evidence="5 6" key="1">
    <citation type="submission" date="2018-01" db="EMBL/GenBank/DDBJ databases">
        <title>Whole genome analyses suggest that Burkholderia sensu lato contains two further novel genera in the rhizoxinica-symbiotica group Mycetohabitans gen. nov., and Trinickia gen. nov.: implications for the evolution of diazotrophy and nodulation in the Burkholderiaceae.</title>
        <authorList>
            <person name="Estrada-de los Santos P."/>
            <person name="Palmer M."/>
            <person name="Chavez-Ramirez B."/>
            <person name="Beukes C."/>
            <person name="Steenkamp E.T."/>
            <person name="Hirsch A.M."/>
            <person name="Manyaka P."/>
            <person name="Maluk M."/>
            <person name="Lafos M."/>
            <person name="Crook M."/>
            <person name="Gross E."/>
            <person name="Simon M.F."/>
            <person name="Bueno dos Reis Junior F."/>
            <person name="Poole P.S."/>
            <person name="Venter S.N."/>
            <person name="James E.K."/>
        </authorList>
    </citation>
    <scope>NUCLEOTIDE SEQUENCE [LARGE SCALE GENOMIC DNA]</scope>
    <source>
        <strain evidence="5 6">JPY 581</strain>
    </source>
</reference>
<evidence type="ECO:0000256" key="2">
    <source>
        <dbReference type="ARBA" id="ARBA00023012"/>
    </source>
</evidence>
<dbReference type="GO" id="GO:0000160">
    <property type="term" value="P:phosphorelay signal transduction system"/>
    <property type="evidence" value="ECO:0007669"/>
    <property type="project" value="UniProtKB-KW"/>
</dbReference>
<evidence type="ECO:0000313" key="6">
    <source>
        <dbReference type="Proteomes" id="UP000235777"/>
    </source>
</evidence>
<evidence type="ECO:0000313" key="5">
    <source>
        <dbReference type="EMBL" id="PMS37735.1"/>
    </source>
</evidence>
<dbReference type="Proteomes" id="UP000235777">
    <property type="component" value="Unassembled WGS sequence"/>
</dbReference>
<organism evidence="5 6">
    <name type="scientific">Trinickia symbiotica</name>
    <dbReference type="NCBI Taxonomy" id="863227"/>
    <lineage>
        <taxon>Bacteria</taxon>
        <taxon>Pseudomonadati</taxon>
        <taxon>Pseudomonadota</taxon>
        <taxon>Betaproteobacteria</taxon>
        <taxon>Burkholderiales</taxon>
        <taxon>Burkholderiaceae</taxon>
        <taxon>Trinickia</taxon>
    </lineage>
</organism>
<dbReference type="SUPFAM" id="SSF52172">
    <property type="entry name" value="CheY-like"/>
    <property type="match status" value="1"/>
</dbReference>